<dbReference type="SUPFAM" id="SSF53098">
    <property type="entry name" value="Ribonuclease H-like"/>
    <property type="match status" value="1"/>
</dbReference>
<dbReference type="InterPro" id="IPR012337">
    <property type="entry name" value="RNaseH-like_sf"/>
</dbReference>
<evidence type="ECO:0000313" key="1">
    <source>
        <dbReference type="EMBL" id="QHU03030.1"/>
    </source>
</evidence>
<dbReference type="AlphaFoldDB" id="A0A6C0JDV7"/>
<accession>A0A6C0JDV7</accession>
<dbReference type="InterPro" id="IPR036397">
    <property type="entry name" value="RNaseH_sf"/>
</dbReference>
<reference evidence="1" key="1">
    <citation type="journal article" date="2020" name="Nature">
        <title>Giant virus diversity and host interactions through global metagenomics.</title>
        <authorList>
            <person name="Schulz F."/>
            <person name="Roux S."/>
            <person name="Paez-Espino D."/>
            <person name="Jungbluth S."/>
            <person name="Walsh D.A."/>
            <person name="Denef V.J."/>
            <person name="McMahon K.D."/>
            <person name="Konstantinidis K.T."/>
            <person name="Eloe-Fadrosh E.A."/>
            <person name="Kyrpides N.C."/>
            <person name="Woyke T."/>
        </authorList>
    </citation>
    <scope>NUCLEOTIDE SEQUENCE</scope>
    <source>
        <strain evidence="1">GVMAG-M-3300025890-48</strain>
    </source>
</reference>
<organism evidence="1">
    <name type="scientific">viral metagenome</name>
    <dbReference type="NCBI Taxonomy" id="1070528"/>
    <lineage>
        <taxon>unclassified sequences</taxon>
        <taxon>metagenomes</taxon>
        <taxon>organismal metagenomes</taxon>
    </lineage>
</organism>
<dbReference type="GO" id="GO:0003676">
    <property type="term" value="F:nucleic acid binding"/>
    <property type="evidence" value="ECO:0007669"/>
    <property type="project" value="InterPro"/>
</dbReference>
<protein>
    <recommendedName>
        <fullName evidence="2">Mitochondrial resolvase Ydc2 catalytic domain-containing protein</fullName>
    </recommendedName>
</protein>
<proteinExistence type="predicted"/>
<dbReference type="Gene3D" id="3.30.420.10">
    <property type="entry name" value="Ribonuclease H-like superfamily/Ribonuclease H"/>
    <property type="match status" value="1"/>
</dbReference>
<name>A0A6C0JDV7_9ZZZZ</name>
<sequence>MLISFDIGIKNLAYCIFDTSIEKYKIHDWGVINLCGEKVKCCSKTKRGTCSKNASYIYNDSYYCGTHVKNCGSTLAPECYYKIIKSKRPAKKYIKMLKTFLVSDKIDVDKLCNECINNHPTKIIKGPNASKIDLIDIGIAISKILPERLPLTSIKRVVIENQISPIANRMKTVQGMLAQFFIDRDVTDIMFISSSNKLKGFDVPKKNYKERKASGIKVTRDIIQENINCQNWLEKFDKHTKKDDLADSFLQGLWVINHNKN</sequence>
<dbReference type="EMBL" id="MN740368">
    <property type="protein sequence ID" value="QHU03030.1"/>
    <property type="molecule type" value="Genomic_DNA"/>
</dbReference>
<evidence type="ECO:0008006" key="2">
    <source>
        <dbReference type="Google" id="ProtNLM"/>
    </source>
</evidence>